<keyword evidence="4" id="KW-1133">Transmembrane helix</keyword>
<dbReference type="PROSITE" id="PS50835">
    <property type="entry name" value="IG_LIKE"/>
    <property type="match status" value="1"/>
</dbReference>
<dbReference type="InterPro" id="IPR013106">
    <property type="entry name" value="Ig_V-set"/>
</dbReference>
<evidence type="ECO:0000256" key="3">
    <source>
        <dbReference type="ARBA" id="ARBA00022729"/>
    </source>
</evidence>
<keyword evidence="3 9" id="KW-0732">Signal</keyword>
<dbReference type="SMART" id="SM00409">
    <property type="entry name" value="IG"/>
    <property type="match status" value="1"/>
</dbReference>
<gene>
    <name evidence="11" type="ORF">JD844_032880</name>
</gene>
<sequence>MAALLRAPAAGGAPRKRGASLWLLAALALGPWTQMASCSSIDDVLTMNVPPPTELTVEAGRDARLPCTFISSEEISAATSVTWSFQREESTARPMTFFYYSDGKEYSGKNTQFNGRSRWDGNFSMSDASIIVENMQPIDNGTYFCDVKNPPDIVAEPGQVKVSVLEPETPIGHERSATAIPESASASASAITKTTSSGSFSLNGASFWPLVLPFSCILASFPSFLF</sequence>
<keyword evidence="8" id="KW-0393">Immunoglobulin domain</keyword>
<dbReference type="InterPro" id="IPR007110">
    <property type="entry name" value="Ig-like_dom"/>
</dbReference>
<proteinExistence type="predicted"/>
<comment type="subcellular location">
    <subcellularLocation>
        <location evidence="1">Membrane</location>
        <topology evidence="1">Single-pass type I membrane protein</topology>
    </subcellularLocation>
</comment>
<dbReference type="Pfam" id="PF07686">
    <property type="entry name" value="V-set"/>
    <property type="match status" value="1"/>
</dbReference>
<dbReference type="SMART" id="SM00406">
    <property type="entry name" value="IGv"/>
    <property type="match status" value="1"/>
</dbReference>
<evidence type="ECO:0000256" key="8">
    <source>
        <dbReference type="ARBA" id="ARBA00023319"/>
    </source>
</evidence>
<evidence type="ECO:0000256" key="6">
    <source>
        <dbReference type="ARBA" id="ARBA00023157"/>
    </source>
</evidence>
<organism evidence="11 12">
    <name type="scientific">Phrynosoma platyrhinos</name>
    <name type="common">Desert horned lizard</name>
    <dbReference type="NCBI Taxonomy" id="52577"/>
    <lineage>
        <taxon>Eukaryota</taxon>
        <taxon>Metazoa</taxon>
        <taxon>Chordata</taxon>
        <taxon>Craniata</taxon>
        <taxon>Vertebrata</taxon>
        <taxon>Euteleostomi</taxon>
        <taxon>Lepidosauria</taxon>
        <taxon>Squamata</taxon>
        <taxon>Bifurcata</taxon>
        <taxon>Unidentata</taxon>
        <taxon>Episquamata</taxon>
        <taxon>Toxicofera</taxon>
        <taxon>Iguania</taxon>
        <taxon>Phrynosomatidae</taxon>
        <taxon>Phrynosomatinae</taxon>
        <taxon>Phrynosoma</taxon>
    </lineage>
</organism>
<evidence type="ECO:0000313" key="11">
    <source>
        <dbReference type="EMBL" id="KAH0624940.1"/>
    </source>
</evidence>
<evidence type="ECO:0000256" key="2">
    <source>
        <dbReference type="ARBA" id="ARBA00022692"/>
    </source>
</evidence>
<protein>
    <recommendedName>
        <fullName evidence="10">Ig-like domain-containing protein</fullName>
    </recommendedName>
</protein>
<dbReference type="PRINTS" id="PR00213">
    <property type="entry name" value="MYELINP0"/>
</dbReference>
<dbReference type="PANTHER" id="PTHR13869:SF19">
    <property type="entry name" value="MYELIN PROTEIN ZERO-LIKE PROTEIN 1"/>
    <property type="match status" value="1"/>
</dbReference>
<dbReference type="Proteomes" id="UP000826234">
    <property type="component" value="Unassembled WGS sequence"/>
</dbReference>
<feature type="signal peptide" evidence="9">
    <location>
        <begin position="1"/>
        <end position="38"/>
    </location>
</feature>
<dbReference type="InterPro" id="IPR003599">
    <property type="entry name" value="Ig_sub"/>
</dbReference>
<evidence type="ECO:0000313" key="12">
    <source>
        <dbReference type="Proteomes" id="UP000826234"/>
    </source>
</evidence>
<evidence type="ECO:0000256" key="5">
    <source>
        <dbReference type="ARBA" id="ARBA00023136"/>
    </source>
</evidence>
<keyword evidence="7" id="KW-0325">Glycoprotein</keyword>
<name>A0ABQ7T5B7_PHRPL</name>
<feature type="chain" id="PRO_5045358222" description="Ig-like domain-containing protein" evidence="9">
    <location>
        <begin position="39"/>
        <end position="226"/>
    </location>
</feature>
<evidence type="ECO:0000256" key="4">
    <source>
        <dbReference type="ARBA" id="ARBA00022989"/>
    </source>
</evidence>
<evidence type="ECO:0000256" key="1">
    <source>
        <dbReference type="ARBA" id="ARBA00004479"/>
    </source>
</evidence>
<evidence type="ECO:0000256" key="7">
    <source>
        <dbReference type="ARBA" id="ARBA00023180"/>
    </source>
</evidence>
<dbReference type="InterPro" id="IPR013783">
    <property type="entry name" value="Ig-like_fold"/>
</dbReference>
<dbReference type="EMBL" id="JAIPUX010001232">
    <property type="protein sequence ID" value="KAH0624940.1"/>
    <property type="molecule type" value="Genomic_DNA"/>
</dbReference>
<keyword evidence="5" id="KW-0472">Membrane</keyword>
<evidence type="ECO:0000256" key="9">
    <source>
        <dbReference type="SAM" id="SignalP"/>
    </source>
</evidence>
<keyword evidence="12" id="KW-1185">Reference proteome</keyword>
<comment type="caution">
    <text evidence="11">The sequence shown here is derived from an EMBL/GenBank/DDBJ whole genome shotgun (WGS) entry which is preliminary data.</text>
</comment>
<reference evidence="11 12" key="1">
    <citation type="journal article" date="2022" name="Gigascience">
        <title>A chromosome-level genome assembly and annotation of the desert horned lizard, Phrynosoma platyrhinos, provides insight into chromosomal rearrangements among reptiles.</title>
        <authorList>
            <person name="Koochekian N."/>
            <person name="Ascanio A."/>
            <person name="Farleigh K."/>
            <person name="Card D.C."/>
            <person name="Schield D.R."/>
            <person name="Castoe T.A."/>
            <person name="Jezkova T."/>
        </authorList>
    </citation>
    <scope>NUCLEOTIDE SEQUENCE [LARGE SCALE GENOMIC DNA]</scope>
    <source>
        <strain evidence="11">NK-2021</strain>
    </source>
</reference>
<dbReference type="InterPro" id="IPR036179">
    <property type="entry name" value="Ig-like_dom_sf"/>
</dbReference>
<accession>A0ABQ7T5B7</accession>
<evidence type="ECO:0000259" key="10">
    <source>
        <dbReference type="PROSITE" id="PS50835"/>
    </source>
</evidence>
<keyword evidence="2" id="KW-0812">Transmembrane</keyword>
<dbReference type="PANTHER" id="PTHR13869">
    <property type="entry name" value="MYELIN P0 RELATED"/>
    <property type="match status" value="1"/>
</dbReference>
<dbReference type="InterPro" id="IPR000920">
    <property type="entry name" value="Myelin_P0-rel"/>
</dbReference>
<dbReference type="Gene3D" id="2.60.40.10">
    <property type="entry name" value="Immunoglobulins"/>
    <property type="match status" value="1"/>
</dbReference>
<feature type="domain" description="Ig-like" evidence="10">
    <location>
        <begin position="50"/>
        <end position="163"/>
    </location>
</feature>
<keyword evidence="6" id="KW-1015">Disulfide bond</keyword>
<dbReference type="SUPFAM" id="SSF48726">
    <property type="entry name" value="Immunoglobulin"/>
    <property type="match status" value="1"/>
</dbReference>